<dbReference type="Pfam" id="PF25147">
    <property type="entry name" value="Ribophorin_II_C"/>
    <property type="match status" value="1"/>
</dbReference>
<dbReference type="eggNOG" id="KOG2447">
    <property type="taxonomic scope" value="Eukaryota"/>
</dbReference>
<dbReference type="InterPro" id="IPR056790">
    <property type="entry name" value="Ribophorin_II_C"/>
</dbReference>
<keyword evidence="2" id="KW-0472">Membrane</keyword>
<gene>
    <name evidence="5" type="ORF">UMAG_10649</name>
</gene>
<keyword evidence="3" id="KW-0732">Signal</keyword>
<dbReference type="InParanoid" id="A0A0D1E255"/>
<keyword evidence="2" id="KW-1133">Transmembrane helix</keyword>
<dbReference type="EMBL" id="CM003147">
    <property type="protein sequence ID" value="KIS68665.1"/>
    <property type="molecule type" value="Genomic_DNA"/>
</dbReference>
<reference evidence="5 6" key="1">
    <citation type="journal article" date="2006" name="Nature">
        <title>Insights from the genome of the biotrophic fungal plant pathogen Ustilago maydis.</title>
        <authorList>
            <person name="Kamper J."/>
            <person name="Kahmann R."/>
            <person name="Bolker M."/>
            <person name="Ma L.J."/>
            <person name="Brefort T."/>
            <person name="Saville B.J."/>
            <person name="Banuett F."/>
            <person name="Kronstad J.W."/>
            <person name="Gold S.E."/>
            <person name="Muller O."/>
            <person name="Perlin M.H."/>
            <person name="Wosten H.A."/>
            <person name="de Vries R."/>
            <person name="Ruiz-Herrera J."/>
            <person name="Reynaga-Pena C.G."/>
            <person name="Snetselaar K."/>
            <person name="McCann M."/>
            <person name="Perez-Martin J."/>
            <person name="Feldbrugge M."/>
            <person name="Basse C.W."/>
            <person name="Steinberg G."/>
            <person name="Ibeas J.I."/>
            <person name="Holloman W."/>
            <person name="Guzman P."/>
            <person name="Farman M."/>
            <person name="Stajich J.E."/>
            <person name="Sentandreu R."/>
            <person name="Gonzalez-Prieto J.M."/>
            <person name="Kennell J.C."/>
            <person name="Molina L."/>
            <person name="Schirawski J."/>
            <person name="Mendoza-Mendoza A."/>
            <person name="Greilinger D."/>
            <person name="Munch K."/>
            <person name="Rossel N."/>
            <person name="Scherer M."/>
            <person name="Vranes M."/>
            <person name="Ladendorf O."/>
            <person name="Vincon V."/>
            <person name="Fuchs U."/>
            <person name="Sandrock B."/>
            <person name="Meng S."/>
            <person name="Ho E.C."/>
            <person name="Cahill M.J."/>
            <person name="Boyce K.J."/>
            <person name="Klose J."/>
            <person name="Klosterman S.J."/>
            <person name="Deelstra H.J."/>
            <person name="Ortiz-Castellanos L."/>
            <person name="Li W."/>
            <person name="Sanchez-Alonso P."/>
            <person name="Schreier P.H."/>
            <person name="Hauser-Hahn I."/>
            <person name="Vaupel M."/>
            <person name="Koopmann E."/>
            <person name="Friedrich G."/>
            <person name="Voss H."/>
            <person name="Schluter T."/>
            <person name="Margolis J."/>
            <person name="Platt D."/>
            <person name="Swimmer C."/>
            <person name="Gnirke A."/>
            <person name="Chen F."/>
            <person name="Vysotskaia V."/>
            <person name="Mannhaupt G."/>
            <person name="Guldener U."/>
            <person name="Munsterkotter M."/>
            <person name="Haase D."/>
            <person name="Oesterheld M."/>
            <person name="Mewes H.W."/>
            <person name="Mauceli E.W."/>
            <person name="DeCaprio D."/>
            <person name="Wade C.M."/>
            <person name="Butler J."/>
            <person name="Young S."/>
            <person name="Jaffe D.B."/>
            <person name="Calvo S."/>
            <person name="Nusbaum C."/>
            <person name="Galagan J."/>
            <person name="Birren B.W."/>
        </authorList>
    </citation>
    <scope>NUCLEOTIDE SEQUENCE [LARGE SCALE GENOMIC DNA]</scope>
    <source>
        <strain evidence="6">DSM 14603 / FGSC 9021 / UM521</strain>
    </source>
</reference>
<keyword evidence="6" id="KW-1185">Reference proteome</keyword>
<feature type="domain" description="Ribophorin II C-terminal" evidence="4">
    <location>
        <begin position="237"/>
        <end position="331"/>
    </location>
</feature>
<proteinExistence type="predicted"/>
<feature type="compositionally biased region" description="Polar residues" evidence="1">
    <location>
        <begin position="62"/>
        <end position="74"/>
    </location>
</feature>
<accession>A0A0D1E255</accession>
<name>A0A0D1E255_MYCMD</name>
<dbReference type="Proteomes" id="UP000000561">
    <property type="component" value="Chromosome 8"/>
</dbReference>
<evidence type="ECO:0000313" key="5">
    <source>
        <dbReference type="EMBL" id="KIS68665.1"/>
    </source>
</evidence>
<feature type="signal peptide" evidence="3">
    <location>
        <begin position="1"/>
        <end position="24"/>
    </location>
</feature>
<dbReference type="OrthoDB" id="432292at2759"/>
<protein>
    <recommendedName>
        <fullName evidence="4">Ribophorin II C-terminal domain-containing protein</fullName>
    </recommendedName>
</protein>
<dbReference type="RefSeq" id="XP_011389800.1">
    <property type="nucleotide sequence ID" value="XM_011391498.1"/>
</dbReference>
<evidence type="ECO:0000256" key="1">
    <source>
        <dbReference type="SAM" id="MobiDB-lite"/>
    </source>
</evidence>
<feature type="chain" id="PRO_5040875120" description="Ribophorin II C-terminal domain-containing protein" evidence="3">
    <location>
        <begin position="25"/>
        <end position="336"/>
    </location>
</feature>
<feature type="region of interest" description="Disordered" evidence="1">
    <location>
        <begin position="50"/>
        <end position="74"/>
    </location>
</feature>
<organism evidence="5 6">
    <name type="scientific">Mycosarcoma maydis</name>
    <name type="common">Corn smut fungus</name>
    <name type="synonym">Ustilago maydis</name>
    <dbReference type="NCBI Taxonomy" id="5270"/>
    <lineage>
        <taxon>Eukaryota</taxon>
        <taxon>Fungi</taxon>
        <taxon>Dikarya</taxon>
        <taxon>Basidiomycota</taxon>
        <taxon>Ustilaginomycotina</taxon>
        <taxon>Ustilaginomycetes</taxon>
        <taxon>Ustilaginales</taxon>
        <taxon>Ustilaginaceae</taxon>
        <taxon>Mycosarcoma</taxon>
    </lineage>
</organism>
<evidence type="ECO:0000256" key="3">
    <source>
        <dbReference type="SAM" id="SignalP"/>
    </source>
</evidence>
<dbReference type="AlphaFoldDB" id="A0A0D1E255"/>
<dbReference type="FunCoup" id="A0A0D1E255">
    <property type="interactions" value="46"/>
</dbReference>
<feature type="transmembrane region" description="Helical" evidence="2">
    <location>
        <begin position="304"/>
        <end position="324"/>
    </location>
</feature>
<dbReference type="KEGG" id="uma:UMAG_10649"/>
<evidence type="ECO:0000313" key="6">
    <source>
        <dbReference type="Proteomes" id="UP000000561"/>
    </source>
</evidence>
<dbReference type="VEuPathDB" id="FungiDB:UMAG_10649"/>
<sequence length="336" mass="35391">MRSIASVVATLFLSVLFLIQAADAALSEPKLSYVLKSAKLALSAVDGSSRLSKDFSTHSDYSKNTSPFSLSSPTQLENDDVIRLTLNLGVEDTTGNKVAGSKDGAALGKEHVPHQAFVVLASEQDEGASHAWPVVVKPSTGRVSWNLRMDRIPASLLRARSPLILSLLIANFPINSAPEGAYSPLSLPLASLTPPPSLVDAAVESTSSSLSARQKAEIEQGFHGLPEHKHTFGVSPTETMPSTKISGLASLVTAGVPWLFLLAALGIIKPEVQSPSSKALVLFAALVGLEGLAVRYWIGLTLFQMLPLLLGGGLVTAVVGRSTLGELRKKRLAVSS</sequence>
<dbReference type="UniPathway" id="UPA00378"/>
<dbReference type="GeneID" id="23566649"/>
<keyword evidence="2" id="KW-0812">Transmembrane</keyword>
<dbReference type="STRING" id="237631.A0A0D1E255"/>
<feature type="transmembrane region" description="Helical" evidence="2">
    <location>
        <begin position="280"/>
        <end position="298"/>
    </location>
</feature>
<feature type="transmembrane region" description="Helical" evidence="2">
    <location>
        <begin position="245"/>
        <end position="268"/>
    </location>
</feature>
<evidence type="ECO:0000259" key="4">
    <source>
        <dbReference type="Pfam" id="PF25147"/>
    </source>
</evidence>
<evidence type="ECO:0000256" key="2">
    <source>
        <dbReference type="SAM" id="Phobius"/>
    </source>
</evidence>
<feature type="compositionally biased region" description="Basic and acidic residues" evidence="1">
    <location>
        <begin position="51"/>
        <end position="61"/>
    </location>
</feature>